<comment type="caution">
    <text evidence="13">The sequence shown here is derived from an EMBL/GenBank/DDBJ whole genome shotgun (WGS) entry which is preliminary data.</text>
</comment>
<keyword evidence="14" id="KW-1185">Reference proteome</keyword>
<dbReference type="PROSITE" id="PS50157">
    <property type="entry name" value="ZINC_FINGER_C2H2_2"/>
    <property type="match status" value="3"/>
</dbReference>
<dbReference type="InterPro" id="IPR013087">
    <property type="entry name" value="Znf_C2H2_type"/>
</dbReference>
<evidence type="ECO:0000313" key="13">
    <source>
        <dbReference type="EMBL" id="KAK7794245.1"/>
    </source>
</evidence>
<evidence type="ECO:0000256" key="3">
    <source>
        <dbReference type="ARBA" id="ARBA00022723"/>
    </source>
</evidence>
<evidence type="ECO:0000256" key="4">
    <source>
        <dbReference type="ARBA" id="ARBA00022737"/>
    </source>
</evidence>
<dbReference type="Gene3D" id="3.30.160.60">
    <property type="entry name" value="Classic Zinc Finger"/>
    <property type="match status" value="3"/>
</dbReference>
<dbReference type="GO" id="GO:0003677">
    <property type="term" value="F:DNA binding"/>
    <property type="evidence" value="ECO:0007669"/>
    <property type="project" value="UniProtKB-KW"/>
</dbReference>
<feature type="domain" description="C2H2-type" evidence="12">
    <location>
        <begin position="235"/>
        <end position="262"/>
    </location>
</feature>
<evidence type="ECO:0000256" key="11">
    <source>
        <dbReference type="PROSITE-ProRule" id="PRU00042"/>
    </source>
</evidence>
<dbReference type="GO" id="GO:0008270">
    <property type="term" value="F:zinc ion binding"/>
    <property type="evidence" value="ECO:0007669"/>
    <property type="project" value="UniProtKB-KW"/>
</dbReference>
<keyword evidence="5 11" id="KW-0863">Zinc-finger</keyword>
<dbReference type="InterPro" id="IPR036236">
    <property type="entry name" value="Znf_C2H2_sf"/>
</dbReference>
<organism evidence="13 14">
    <name type="scientific">Gryllus longicercus</name>
    <dbReference type="NCBI Taxonomy" id="2509291"/>
    <lineage>
        <taxon>Eukaryota</taxon>
        <taxon>Metazoa</taxon>
        <taxon>Ecdysozoa</taxon>
        <taxon>Arthropoda</taxon>
        <taxon>Hexapoda</taxon>
        <taxon>Insecta</taxon>
        <taxon>Pterygota</taxon>
        <taxon>Neoptera</taxon>
        <taxon>Polyneoptera</taxon>
        <taxon>Orthoptera</taxon>
        <taxon>Ensifera</taxon>
        <taxon>Gryllidea</taxon>
        <taxon>Grylloidea</taxon>
        <taxon>Gryllidae</taxon>
        <taxon>Gryllinae</taxon>
        <taxon>Gryllus</taxon>
    </lineage>
</organism>
<evidence type="ECO:0000256" key="9">
    <source>
        <dbReference type="ARBA" id="ARBA00023163"/>
    </source>
</evidence>
<evidence type="ECO:0000256" key="10">
    <source>
        <dbReference type="ARBA" id="ARBA00023242"/>
    </source>
</evidence>
<evidence type="ECO:0000256" key="1">
    <source>
        <dbReference type="ARBA" id="ARBA00004123"/>
    </source>
</evidence>
<dbReference type="PROSITE" id="PS00028">
    <property type="entry name" value="ZINC_FINGER_C2H2_1"/>
    <property type="match status" value="2"/>
</dbReference>
<evidence type="ECO:0000259" key="12">
    <source>
        <dbReference type="PROSITE" id="PS50157"/>
    </source>
</evidence>
<comment type="similarity">
    <text evidence="2">Belongs to the krueppel C2H2-type zinc-finger protein family.</text>
</comment>
<feature type="domain" description="C2H2-type" evidence="12">
    <location>
        <begin position="291"/>
        <end position="318"/>
    </location>
</feature>
<evidence type="ECO:0000256" key="8">
    <source>
        <dbReference type="ARBA" id="ARBA00023125"/>
    </source>
</evidence>
<keyword evidence="10" id="KW-0539">Nucleus</keyword>
<protein>
    <recommendedName>
        <fullName evidence="12">C2H2-type domain-containing protein</fullName>
    </recommendedName>
</protein>
<evidence type="ECO:0000256" key="6">
    <source>
        <dbReference type="ARBA" id="ARBA00022833"/>
    </source>
</evidence>
<dbReference type="GO" id="GO:0000981">
    <property type="term" value="F:DNA-binding transcription factor activity, RNA polymerase II-specific"/>
    <property type="evidence" value="ECO:0007669"/>
    <property type="project" value="TreeGrafter"/>
</dbReference>
<evidence type="ECO:0000313" key="14">
    <source>
        <dbReference type="Proteomes" id="UP001378592"/>
    </source>
</evidence>
<comment type="subcellular location">
    <subcellularLocation>
        <location evidence="1">Nucleus</location>
    </subcellularLocation>
</comment>
<dbReference type="SUPFAM" id="SSF57667">
    <property type="entry name" value="beta-beta-alpha zinc fingers"/>
    <property type="match status" value="2"/>
</dbReference>
<keyword evidence="6" id="KW-0862">Zinc</keyword>
<name>A0AAN9Z172_9ORTH</name>
<keyword evidence="4" id="KW-0677">Repeat</keyword>
<keyword evidence="7" id="KW-0805">Transcription regulation</keyword>
<dbReference type="SMART" id="SM00355">
    <property type="entry name" value="ZnF_C2H2"/>
    <property type="match status" value="3"/>
</dbReference>
<accession>A0AAN9Z172</accession>
<dbReference type="PANTHER" id="PTHR24394:SF44">
    <property type="entry name" value="ZINC FINGER PROTEIN 271-LIKE"/>
    <property type="match status" value="1"/>
</dbReference>
<evidence type="ECO:0000256" key="7">
    <source>
        <dbReference type="ARBA" id="ARBA00023015"/>
    </source>
</evidence>
<keyword evidence="9" id="KW-0804">Transcription</keyword>
<dbReference type="GO" id="GO:0005634">
    <property type="term" value="C:nucleus"/>
    <property type="evidence" value="ECO:0007669"/>
    <property type="project" value="UniProtKB-SubCell"/>
</dbReference>
<dbReference type="Proteomes" id="UP001378592">
    <property type="component" value="Unassembled WGS sequence"/>
</dbReference>
<gene>
    <name evidence="13" type="ORF">R5R35_014653</name>
</gene>
<keyword evidence="3" id="KW-0479">Metal-binding</keyword>
<proteinExistence type="inferred from homology"/>
<evidence type="ECO:0000256" key="5">
    <source>
        <dbReference type="ARBA" id="ARBA00022771"/>
    </source>
</evidence>
<sequence length="320" mass="35389">MDEIAVPISWFRQSEGQDSLTVDPVYVRDGELTTATDPTLQGNKQSPTVAVYLLQFYPVTQACVQPCVTTTSNGHQLTTSAVIPQVSIQQPTINGSCFVSQASQVCPTNQNVDTISLEGKPTTLKLEPICLLAEQQEIKQTNQCLATQDNLVPTCKVPLVQKWKDEGNTREHPITIVTTGPQENSVHLQQTNQATQVTSGTLSVRSVSNSNPTYSTETFHTIDHVVRTQPGEKPYSCNVCGKVFARAHNLKAHSQTHSGALPFPCKICRKSYSQEAYYRIHSEILSGGRPYTCEVCSKVFCNSRSFNFHVRSHSRRKCIT</sequence>
<dbReference type="AlphaFoldDB" id="A0AAN9Z172"/>
<keyword evidence="8" id="KW-0238">DNA-binding</keyword>
<evidence type="ECO:0000256" key="2">
    <source>
        <dbReference type="ARBA" id="ARBA00006991"/>
    </source>
</evidence>
<dbReference type="Pfam" id="PF00096">
    <property type="entry name" value="zf-C2H2"/>
    <property type="match status" value="1"/>
</dbReference>
<dbReference type="FunFam" id="3.30.160.60:FF:000931">
    <property type="entry name" value="zinc finger protein 697"/>
    <property type="match status" value="1"/>
</dbReference>
<feature type="domain" description="C2H2-type" evidence="12">
    <location>
        <begin position="263"/>
        <end position="290"/>
    </location>
</feature>
<reference evidence="13 14" key="1">
    <citation type="submission" date="2024-03" db="EMBL/GenBank/DDBJ databases">
        <title>The genome assembly and annotation of the cricket Gryllus longicercus Weissman &amp; Gray.</title>
        <authorList>
            <person name="Szrajer S."/>
            <person name="Gray D."/>
            <person name="Ylla G."/>
        </authorList>
    </citation>
    <scope>NUCLEOTIDE SEQUENCE [LARGE SCALE GENOMIC DNA]</scope>
    <source>
        <strain evidence="13">DAG 2021-001</strain>
        <tissue evidence="13">Whole body minus gut</tissue>
    </source>
</reference>
<dbReference type="PANTHER" id="PTHR24394">
    <property type="entry name" value="ZINC FINGER PROTEIN"/>
    <property type="match status" value="1"/>
</dbReference>
<dbReference type="EMBL" id="JAZDUA010000341">
    <property type="protein sequence ID" value="KAK7794245.1"/>
    <property type="molecule type" value="Genomic_DNA"/>
</dbReference>